<name>A0ABS9T9Q0_9PSEU</name>
<keyword evidence="1" id="KW-0472">Membrane</keyword>
<accession>A0ABS9T9Q0</accession>
<evidence type="ECO:0008006" key="4">
    <source>
        <dbReference type="Google" id="ProtNLM"/>
    </source>
</evidence>
<keyword evidence="1" id="KW-0812">Transmembrane</keyword>
<evidence type="ECO:0000313" key="3">
    <source>
        <dbReference type="Proteomes" id="UP001299970"/>
    </source>
</evidence>
<gene>
    <name evidence="2" type="ORF">MMF94_06185</name>
</gene>
<evidence type="ECO:0000313" key="2">
    <source>
        <dbReference type="EMBL" id="MCH6165265.1"/>
    </source>
</evidence>
<keyword evidence="3" id="KW-1185">Reference proteome</keyword>
<protein>
    <recommendedName>
        <fullName evidence="4">DUF2306 domain-containing protein</fullName>
    </recommendedName>
</protein>
<dbReference type="Proteomes" id="UP001299970">
    <property type="component" value="Unassembled WGS sequence"/>
</dbReference>
<dbReference type="EMBL" id="JAKXMK010000004">
    <property type="protein sequence ID" value="MCH6165265.1"/>
    <property type="molecule type" value="Genomic_DNA"/>
</dbReference>
<organism evidence="2 3">
    <name type="scientific">Pseudonocardia alaniniphila</name>
    <dbReference type="NCBI Taxonomy" id="75291"/>
    <lineage>
        <taxon>Bacteria</taxon>
        <taxon>Bacillati</taxon>
        <taxon>Actinomycetota</taxon>
        <taxon>Actinomycetes</taxon>
        <taxon>Pseudonocardiales</taxon>
        <taxon>Pseudonocardiaceae</taxon>
        <taxon>Pseudonocardia</taxon>
    </lineage>
</organism>
<keyword evidence="1" id="KW-1133">Transmembrane helix</keyword>
<reference evidence="2 3" key="1">
    <citation type="submission" date="2022-03" db="EMBL/GenBank/DDBJ databases">
        <title>Pseudonocardia alaer sp. nov., a novel actinomycete isolated from reed forest soil.</title>
        <authorList>
            <person name="Wang L."/>
        </authorList>
    </citation>
    <scope>NUCLEOTIDE SEQUENCE [LARGE SCALE GENOMIC DNA]</scope>
    <source>
        <strain evidence="2 3">Y-16303</strain>
    </source>
</reference>
<sequence length="120" mass="13129">MGLAGLCVTALILASMDWAHRWHLIVLGGMAAVLAAVGFLWAHRRWRGWRATHIVGMSCSFIAVLTAFYVDNGPRLPVWNLLPPIAFWFLPSAVGLPLLVRALRRHVGRRSAGSFTGAGQ</sequence>
<evidence type="ECO:0000256" key="1">
    <source>
        <dbReference type="SAM" id="Phobius"/>
    </source>
</evidence>
<feature type="transmembrane region" description="Helical" evidence="1">
    <location>
        <begin position="82"/>
        <end position="100"/>
    </location>
</feature>
<proteinExistence type="predicted"/>
<feature type="transmembrane region" description="Helical" evidence="1">
    <location>
        <begin position="24"/>
        <end position="42"/>
    </location>
</feature>
<dbReference type="RefSeq" id="WP_241035289.1">
    <property type="nucleotide sequence ID" value="NZ_BAAAJF010000018.1"/>
</dbReference>
<feature type="transmembrane region" description="Helical" evidence="1">
    <location>
        <begin position="54"/>
        <end position="70"/>
    </location>
</feature>
<comment type="caution">
    <text evidence="2">The sequence shown here is derived from an EMBL/GenBank/DDBJ whole genome shotgun (WGS) entry which is preliminary data.</text>
</comment>